<dbReference type="RefSeq" id="WP_213125919.1">
    <property type="nucleotide sequence ID" value="NZ_JAGYPG010000003.1"/>
</dbReference>
<evidence type="ECO:0000313" key="2">
    <source>
        <dbReference type="EMBL" id="MBS4196695.1"/>
    </source>
</evidence>
<dbReference type="PANTHER" id="PTHR43792">
    <property type="entry name" value="GNAT FAMILY, PUTATIVE (AFU_ORTHOLOGUE AFUA_3G00765)-RELATED-RELATED"/>
    <property type="match status" value="1"/>
</dbReference>
<proteinExistence type="predicted"/>
<evidence type="ECO:0000259" key="1">
    <source>
        <dbReference type="PROSITE" id="PS51186"/>
    </source>
</evidence>
<dbReference type="AlphaFoldDB" id="A0A942TEZ5"/>
<accession>A0A942TEZ5</accession>
<feature type="domain" description="N-acetyltransferase" evidence="1">
    <location>
        <begin position="4"/>
        <end position="161"/>
    </location>
</feature>
<dbReference type="Pfam" id="PF13302">
    <property type="entry name" value="Acetyltransf_3"/>
    <property type="match status" value="1"/>
</dbReference>
<dbReference type="Gene3D" id="3.40.630.30">
    <property type="match status" value="1"/>
</dbReference>
<sequence length="161" mass="18720">MQSIMIEKFQKKDFDDYFKLVSDERVMAQITERAIALEEAKVNFYKILERNEKYDFYGSFKIYDQITNQFIGLGHLTLNEIKEDEAEIGYMIRPEFWGKGYGSTVAKRLFNMAKQTEIKLLKAIIDPNNIASRKILINLGFISMEICEIDGLPGEILSKEL</sequence>
<dbReference type="InterPro" id="IPR000182">
    <property type="entry name" value="GNAT_dom"/>
</dbReference>
<dbReference type="CDD" id="cd04301">
    <property type="entry name" value="NAT_SF"/>
    <property type="match status" value="1"/>
</dbReference>
<dbReference type="GO" id="GO:0016747">
    <property type="term" value="F:acyltransferase activity, transferring groups other than amino-acyl groups"/>
    <property type="evidence" value="ECO:0007669"/>
    <property type="project" value="InterPro"/>
</dbReference>
<dbReference type="Proteomes" id="UP000681414">
    <property type="component" value="Unassembled WGS sequence"/>
</dbReference>
<dbReference type="PROSITE" id="PS51186">
    <property type="entry name" value="GNAT"/>
    <property type="match status" value="1"/>
</dbReference>
<dbReference type="InterPro" id="IPR051531">
    <property type="entry name" value="N-acetyltransferase"/>
</dbReference>
<gene>
    <name evidence="2" type="ORF">KHA97_16720</name>
</gene>
<evidence type="ECO:0000313" key="3">
    <source>
        <dbReference type="Proteomes" id="UP000681414"/>
    </source>
</evidence>
<organism evidence="2 3">
    <name type="scientific">Lederbergia citri</name>
    <dbReference type="NCBI Taxonomy" id="2833580"/>
    <lineage>
        <taxon>Bacteria</taxon>
        <taxon>Bacillati</taxon>
        <taxon>Bacillota</taxon>
        <taxon>Bacilli</taxon>
        <taxon>Bacillales</taxon>
        <taxon>Bacillaceae</taxon>
        <taxon>Lederbergia</taxon>
    </lineage>
</organism>
<dbReference type="EMBL" id="JAGYPG010000003">
    <property type="protein sequence ID" value="MBS4196695.1"/>
    <property type="molecule type" value="Genomic_DNA"/>
</dbReference>
<dbReference type="SUPFAM" id="SSF55729">
    <property type="entry name" value="Acyl-CoA N-acyltransferases (Nat)"/>
    <property type="match status" value="1"/>
</dbReference>
<comment type="caution">
    <text evidence="2">The sequence shown here is derived from an EMBL/GenBank/DDBJ whole genome shotgun (WGS) entry which is preliminary data.</text>
</comment>
<dbReference type="PANTHER" id="PTHR43792:SF1">
    <property type="entry name" value="N-ACETYLTRANSFERASE DOMAIN-CONTAINING PROTEIN"/>
    <property type="match status" value="1"/>
</dbReference>
<name>A0A942TEZ5_9BACI</name>
<keyword evidence="3" id="KW-1185">Reference proteome</keyword>
<dbReference type="InterPro" id="IPR016181">
    <property type="entry name" value="Acyl_CoA_acyltransferase"/>
</dbReference>
<protein>
    <submittedName>
        <fullName evidence="2">GNAT family N-acetyltransferase</fullName>
    </submittedName>
</protein>
<reference evidence="2 3" key="1">
    <citation type="submission" date="2021-05" db="EMBL/GenBank/DDBJ databases">
        <title>Novel Bacillus species.</title>
        <authorList>
            <person name="Liu G."/>
        </authorList>
    </citation>
    <scope>NUCLEOTIDE SEQUENCE [LARGE SCALE GENOMIC DNA]</scope>
    <source>
        <strain evidence="3">FJAT-49780</strain>
    </source>
</reference>